<keyword evidence="3" id="KW-1185">Reference proteome</keyword>
<dbReference type="InterPro" id="IPR036291">
    <property type="entry name" value="NAD(P)-bd_dom_sf"/>
</dbReference>
<evidence type="ECO:0000259" key="1">
    <source>
        <dbReference type="Pfam" id="PF05368"/>
    </source>
</evidence>
<evidence type="ECO:0000313" key="3">
    <source>
        <dbReference type="Proteomes" id="UP000261284"/>
    </source>
</evidence>
<evidence type="ECO:0000313" key="2">
    <source>
        <dbReference type="EMBL" id="RFM25799.1"/>
    </source>
</evidence>
<accession>A0A3E1NCR6</accession>
<feature type="domain" description="NmrA-like" evidence="1">
    <location>
        <begin position="2"/>
        <end position="256"/>
    </location>
</feature>
<protein>
    <submittedName>
        <fullName evidence="2">NAD-dependent dehydratase</fullName>
    </submittedName>
</protein>
<dbReference type="PANTHER" id="PTHR43162:SF1">
    <property type="entry name" value="PRESTALK A DIFFERENTIATION PROTEIN A"/>
    <property type="match status" value="1"/>
</dbReference>
<dbReference type="RefSeq" id="WP_116849759.1">
    <property type="nucleotide sequence ID" value="NZ_QTJU01000015.1"/>
</dbReference>
<dbReference type="OrthoDB" id="2149806at2"/>
<reference evidence="2 3" key="1">
    <citation type="submission" date="2018-08" db="EMBL/GenBank/DDBJ databases">
        <title>Chitinophagaceae sp. K23C18032701, a novel bacterium isolated from forest soil.</title>
        <authorList>
            <person name="Wang C."/>
        </authorList>
    </citation>
    <scope>NUCLEOTIDE SEQUENCE [LARGE SCALE GENOMIC DNA]</scope>
    <source>
        <strain evidence="2 3">K23C18032701</strain>
    </source>
</reference>
<dbReference type="InterPro" id="IPR051604">
    <property type="entry name" value="Ergot_Alk_Oxidoreductase"/>
</dbReference>
<dbReference type="SUPFAM" id="SSF51735">
    <property type="entry name" value="NAD(P)-binding Rossmann-fold domains"/>
    <property type="match status" value="1"/>
</dbReference>
<dbReference type="Pfam" id="PF05368">
    <property type="entry name" value="NmrA"/>
    <property type="match status" value="1"/>
</dbReference>
<proteinExistence type="predicted"/>
<gene>
    <name evidence="2" type="ORF">DXN05_23450</name>
</gene>
<comment type="caution">
    <text evidence="2">The sequence shown here is derived from an EMBL/GenBank/DDBJ whole genome shotgun (WGS) entry which is preliminary data.</text>
</comment>
<sequence>MKIVLTGSLGNISKPLAIQLIAARNQVTIVSSQAAKAAAIEAIGAAAAIGSVEDAAFLTGVFTGADVVYTMIPPNFGVPDLRAYMGRVGNSYATAIKNAGITRVVNLSSIGAHLSEGTGPIKGVHDTELLLNQLPGVAVKHLRAPFFFTNFFNDIPMIKHQGIMGANYPAATRLVMVHPEDIAAAVAEEIQLPFNGKTVRYLASDESTPGEAAKLLGNAIGKPGLPWVTFTDEQALNGMLQAGIPQEMAENFTEMGTALRAGKLWEDFDNHQPASRGKWRLADFATVFAAAYNN</sequence>
<name>A0A3E1NCR6_9BACT</name>
<dbReference type="Gene3D" id="3.40.50.720">
    <property type="entry name" value="NAD(P)-binding Rossmann-like Domain"/>
    <property type="match status" value="1"/>
</dbReference>
<dbReference type="InterPro" id="IPR008030">
    <property type="entry name" value="NmrA-like"/>
</dbReference>
<dbReference type="Gene3D" id="3.90.25.10">
    <property type="entry name" value="UDP-galactose 4-epimerase, domain 1"/>
    <property type="match status" value="1"/>
</dbReference>
<dbReference type="EMBL" id="QTJU01000015">
    <property type="protein sequence ID" value="RFM25799.1"/>
    <property type="molecule type" value="Genomic_DNA"/>
</dbReference>
<dbReference type="PANTHER" id="PTHR43162">
    <property type="match status" value="1"/>
</dbReference>
<organism evidence="2 3">
    <name type="scientific">Deminuibacter soli</name>
    <dbReference type="NCBI Taxonomy" id="2291815"/>
    <lineage>
        <taxon>Bacteria</taxon>
        <taxon>Pseudomonadati</taxon>
        <taxon>Bacteroidota</taxon>
        <taxon>Chitinophagia</taxon>
        <taxon>Chitinophagales</taxon>
        <taxon>Chitinophagaceae</taxon>
        <taxon>Deminuibacter</taxon>
    </lineage>
</organism>
<dbReference type="Proteomes" id="UP000261284">
    <property type="component" value="Unassembled WGS sequence"/>
</dbReference>
<dbReference type="AlphaFoldDB" id="A0A3E1NCR6"/>